<dbReference type="Pfam" id="PF02397">
    <property type="entry name" value="Bac_transf"/>
    <property type="match status" value="1"/>
</dbReference>
<dbReference type="Proteomes" id="UP001161691">
    <property type="component" value="Unassembled WGS sequence"/>
</dbReference>
<evidence type="ECO:0000259" key="3">
    <source>
        <dbReference type="Pfam" id="PF02397"/>
    </source>
</evidence>
<feature type="domain" description="Bacterial sugar transferase" evidence="3">
    <location>
        <begin position="37"/>
        <end position="225"/>
    </location>
</feature>
<keyword evidence="4" id="KW-0808">Transferase</keyword>
<feature type="transmembrane region" description="Helical" evidence="2">
    <location>
        <begin position="39"/>
        <end position="63"/>
    </location>
</feature>
<dbReference type="EC" id="2.7.8.-" evidence="4"/>
<dbReference type="GO" id="GO:0016740">
    <property type="term" value="F:transferase activity"/>
    <property type="evidence" value="ECO:0007669"/>
    <property type="project" value="UniProtKB-KW"/>
</dbReference>
<keyword evidence="2" id="KW-0812">Transmembrane</keyword>
<proteinExistence type="inferred from homology"/>
<comment type="caution">
    <text evidence="4">The sequence shown here is derived from an EMBL/GenBank/DDBJ whole genome shotgun (WGS) entry which is preliminary data.</text>
</comment>
<evidence type="ECO:0000256" key="1">
    <source>
        <dbReference type="ARBA" id="ARBA00006464"/>
    </source>
</evidence>
<dbReference type="PANTHER" id="PTHR30576">
    <property type="entry name" value="COLANIC BIOSYNTHESIS UDP-GLUCOSE LIPID CARRIER TRANSFERASE"/>
    <property type="match status" value="1"/>
</dbReference>
<reference evidence="4" key="1">
    <citation type="submission" date="2023-04" db="EMBL/GenBank/DDBJ databases">
        <title>Comparative genomic analysis of Cohnella hashimotonis sp. nov., isolated from the International Space Station.</title>
        <authorList>
            <person name="Venkateswaran K."/>
            <person name="Simpson A."/>
        </authorList>
    </citation>
    <scope>NUCLEOTIDE SEQUENCE</scope>
    <source>
        <strain evidence="4">F6_2S_P_1</strain>
    </source>
</reference>
<dbReference type="PANTHER" id="PTHR30576:SF10">
    <property type="entry name" value="SLL5057 PROTEIN"/>
    <property type="match status" value="1"/>
</dbReference>
<gene>
    <name evidence="4" type="ORF">KB449_04255</name>
</gene>
<keyword evidence="2" id="KW-0472">Membrane</keyword>
<dbReference type="EMBL" id="JAGRPV010000001">
    <property type="protein sequence ID" value="MDI4644157.1"/>
    <property type="molecule type" value="Genomic_DNA"/>
</dbReference>
<dbReference type="RefSeq" id="WP_282907177.1">
    <property type="nucleotide sequence ID" value="NZ_JAGRPV010000001.1"/>
</dbReference>
<protein>
    <submittedName>
        <fullName evidence="4">Sugar transferase</fullName>
        <ecNumber evidence="4">2.7.8.-</ecNumber>
    </submittedName>
</protein>
<name>A0ABT6TE85_9BACL</name>
<organism evidence="4 5">
    <name type="scientific">Cohnella hashimotonis</name>
    <dbReference type="NCBI Taxonomy" id="2826895"/>
    <lineage>
        <taxon>Bacteria</taxon>
        <taxon>Bacillati</taxon>
        <taxon>Bacillota</taxon>
        <taxon>Bacilli</taxon>
        <taxon>Bacillales</taxon>
        <taxon>Paenibacillaceae</taxon>
        <taxon>Cohnella</taxon>
    </lineage>
</organism>
<keyword evidence="2" id="KW-1133">Transmembrane helix</keyword>
<comment type="similarity">
    <text evidence="1">Belongs to the bacterial sugar transferase family.</text>
</comment>
<accession>A0ABT6TE85</accession>
<dbReference type="InterPro" id="IPR003362">
    <property type="entry name" value="Bact_transf"/>
</dbReference>
<evidence type="ECO:0000313" key="5">
    <source>
        <dbReference type="Proteomes" id="UP001161691"/>
    </source>
</evidence>
<keyword evidence="5" id="KW-1185">Reference proteome</keyword>
<sequence>MAKSSKEMEMAYAGVSYPSAGLARSAPRSHRSYERSKRLLDILMAAIGLVVLSPLMVMVAVLIKIDDPRGGVLFRQVRVGKWGQEFTMFKFRSMAVDAEQRLEQLLQLNEIQGKMFKMKNDPRITRIGRLLRKTSLDELPQLWNVLTGEMSLVGPRPSLPREVEQYTIAERERLHVIPGCTGLWQVSGRSRLSFEQMVALDLYYIRHRNLRMDIGLIFRTFKVMILKSDAF</sequence>
<evidence type="ECO:0000313" key="4">
    <source>
        <dbReference type="EMBL" id="MDI4644157.1"/>
    </source>
</evidence>
<evidence type="ECO:0000256" key="2">
    <source>
        <dbReference type="SAM" id="Phobius"/>
    </source>
</evidence>